<dbReference type="InterPro" id="IPR012341">
    <property type="entry name" value="6hp_glycosidase-like_sf"/>
</dbReference>
<dbReference type="SUPFAM" id="SSF48208">
    <property type="entry name" value="Six-hairpin glycosidases"/>
    <property type="match status" value="1"/>
</dbReference>
<evidence type="ECO:0000256" key="10">
    <source>
        <dbReference type="ARBA" id="ARBA00023295"/>
    </source>
</evidence>
<dbReference type="GO" id="GO:0005576">
    <property type="term" value="C:extracellular region"/>
    <property type="evidence" value="ECO:0007669"/>
    <property type="project" value="UniProtKB-SubCell"/>
</dbReference>
<dbReference type="GO" id="GO:0071555">
    <property type="term" value="P:cell wall organization"/>
    <property type="evidence" value="ECO:0007669"/>
    <property type="project" value="UniProtKB-KW"/>
</dbReference>
<evidence type="ECO:0000256" key="8">
    <source>
        <dbReference type="ARBA" id="ARBA00023180"/>
    </source>
</evidence>
<name>A0A5S9WK76_ARATH</name>
<dbReference type="Pfam" id="PF09478">
    <property type="entry name" value="CBM49"/>
    <property type="match status" value="1"/>
</dbReference>
<evidence type="ECO:0000256" key="12">
    <source>
        <dbReference type="ARBA" id="ARBA00023326"/>
    </source>
</evidence>
<dbReference type="InterPro" id="IPR018221">
    <property type="entry name" value="Glyco_hydro_9_His_AS"/>
</dbReference>
<comment type="subcellular location">
    <subcellularLocation>
        <location evidence="2">Secreted</location>
    </subcellularLocation>
</comment>
<protein>
    <recommendedName>
        <fullName evidence="14">Endoglucanase</fullName>
        <ecNumber evidence="14">3.2.1.4</ecNumber>
    </recommendedName>
</protein>
<evidence type="ECO:0000259" key="15">
    <source>
        <dbReference type="SMART" id="SM01063"/>
    </source>
</evidence>
<dbReference type="PROSITE" id="PS00592">
    <property type="entry name" value="GH9_2"/>
    <property type="match status" value="1"/>
</dbReference>
<evidence type="ECO:0000256" key="3">
    <source>
        <dbReference type="ARBA" id="ARBA00007072"/>
    </source>
</evidence>
<evidence type="ECO:0000256" key="6">
    <source>
        <dbReference type="ARBA" id="ARBA00022801"/>
    </source>
</evidence>
<dbReference type="EMBL" id="CACSHJ010000087">
    <property type="protein sequence ID" value="CAA0280095.1"/>
    <property type="molecule type" value="Genomic_DNA"/>
</dbReference>
<dbReference type="InterPro" id="IPR001701">
    <property type="entry name" value="Glyco_hydro_9"/>
</dbReference>
<evidence type="ECO:0000256" key="2">
    <source>
        <dbReference type="ARBA" id="ARBA00004613"/>
    </source>
</evidence>
<evidence type="ECO:0000313" key="17">
    <source>
        <dbReference type="Proteomes" id="UP000434276"/>
    </source>
</evidence>
<keyword evidence="6 13" id="KW-0378">Hydrolase</keyword>
<keyword evidence="8" id="KW-0325">Glycoprotein</keyword>
<keyword evidence="7 14" id="KW-0136">Cellulose degradation</keyword>
<gene>
    <name evidence="16" type="ORF">C24_LOCUS3892</name>
</gene>
<dbReference type="GO" id="GO:0030245">
    <property type="term" value="P:cellulose catabolic process"/>
    <property type="evidence" value="ECO:0007669"/>
    <property type="project" value="UniProtKB-KW"/>
</dbReference>
<evidence type="ECO:0000256" key="13">
    <source>
        <dbReference type="PROSITE-ProRule" id="PRU10059"/>
    </source>
</evidence>
<dbReference type="EC" id="3.2.1.4" evidence="14"/>
<comment type="catalytic activity">
    <reaction evidence="1 14">
        <text>Endohydrolysis of (1-&gt;4)-beta-D-glucosidic linkages in cellulose, lichenin and cereal beta-D-glucans.</text>
        <dbReference type="EC" id="3.2.1.4"/>
    </reaction>
</comment>
<comment type="similarity">
    <text evidence="3 13 14">Belongs to the glycosyl hydrolase 9 (cellulase E) family.</text>
</comment>
<dbReference type="GO" id="GO:0030246">
    <property type="term" value="F:carbohydrate binding"/>
    <property type="evidence" value="ECO:0007669"/>
    <property type="project" value="InterPro"/>
</dbReference>
<proteinExistence type="inferred from homology"/>
<accession>A0A5S9WK76</accession>
<dbReference type="AlphaFoldDB" id="A0A5S9WK76"/>
<keyword evidence="11" id="KW-0961">Cell wall biogenesis/degradation</keyword>
<dbReference type="GO" id="GO:0008810">
    <property type="term" value="F:cellulase activity"/>
    <property type="evidence" value="ECO:0007669"/>
    <property type="project" value="UniProtKB-EC"/>
</dbReference>
<feature type="chain" id="PRO_5031589722" description="Endoglucanase" evidence="14">
    <location>
        <begin position="25"/>
        <end position="627"/>
    </location>
</feature>
<organism evidence="16 17">
    <name type="scientific">Arabidopsis thaliana</name>
    <name type="common">Mouse-ear cress</name>
    <dbReference type="NCBI Taxonomy" id="3702"/>
    <lineage>
        <taxon>Eukaryota</taxon>
        <taxon>Viridiplantae</taxon>
        <taxon>Streptophyta</taxon>
        <taxon>Embryophyta</taxon>
        <taxon>Tracheophyta</taxon>
        <taxon>Spermatophyta</taxon>
        <taxon>Magnoliopsida</taxon>
        <taxon>eudicotyledons</taxon>
        <taxon>Gunneridae</taxon>
        <taxon>Pentapetalae</taxon>
        <taxon>rosids</taxon>
        <taxon>malvids</taxon>
        <taxon>Brassicales</taxon>
        <taxon>Brassicaceae</taxon>
        <taxon>Camelineae</taxon>
        <taxon>Arabidopsis</taxon>
    </lineage>
</organism>
<evidence type="ECO:0000313" key="16">
    <source>
        <dbReference type="EMBL" id="CAA0280095.1"/>
    </source>
</evidence>
<sequence>MRKFGGSLFGVSLLLSVLLAAATAAAEYYNYGSALDKTFLFFEAQRSGKLPAAQRVKWRGPSGLKDGLAQGVSLEGGYYDAGDHVKFGLPMAFAVTMLSWAAVDNRKELSSSNQMQQTLWSIRWGTDYFIKAHPQPNVLWGQVGDGESDHYCWERPEDMTTSRTAYKLDPYHPGSDLAGETAAALAAASLAFKPFNSSYSALLLSHAKELFSFADKYRGLYTNSIPNAKAFYMSSGYSDELLWAAAWLHRATGDQYYLKYAMDNSGYMGGTGWGVKEFSWDNKYAGVQILLSKILLEGKGGIYTSTLKQYQTKADYFACACLKKNGGYNIQTTPGGLMYVREWNNLQYASAAAYLLAVYSDYLSAANAKLNCPDGLVQPQGLLDFARSQADYILGKNRQGMSYVVGYGPKYPIRVHHRGSSIPSIFAQRSSVSCVQGFDSWYRRSQGDPNVIYGALVGGPDENDNYSDDRSNYEQSEPTLSGTAPLVGLFAKLYGGSLGSYGGGSYKPYETTKPAASSYKATPTTYSPKQSGAQIEFLHSITSNWIAGNTRYYRHKVIIKNNSQKPISDLKLKIEDLSGPIWGLNPTGQKYTYQLPQWQKTLRVGQAYDFVYVQGGPQAKVSVLSYN</sequence>
<dbReference type="FunFam" id="1.50.10.10:FF:000020">
    <property type="entry name" value="Endoglucanase"/>
    <property type="match status" value="1"/>
</dbReference>
<evidence type="ECO:0000256" key="5">
    <source>
        <dbReference type="ARBA" id="ARBA00022729"/>
    </source>
</evidence>
<keyword evidence="5 14" id="KW-0732">Signal</keyword>
<keyword evidence="4" id="KW-0964">Secreted</keyword>
<feature type="domain" description="Carbohydrate binding" evidence="15">
    <location>
        <begin position="535"/>
        <end position="615"/>
    </location>
</feature>
<dbReference type="SMART" id="SM01063">
    <property type="entry name" value="CBM49"/>
    <property type="match status" value="1"/>
</dbReference>
<evidence type="ECO:0000256" key="9">
    <source>
        <dbReference type="ARBA" id="ARBA00023277"/>
    </source>
</evidence>
<dbReference type="Proteomes" id="UP000434276">
    <property type="component" value="Unassembled WGS sequence"/>
</dbReference>
<keyword evidence="10 13" id="KW-0326">Glycosidase</keyword>
<keyword evidence="12 13" id="KW-0624">Polysaccharide degradation</keyword>
<evidence type="ECO:0000256" key="11">
    <source>
        <dbReference type="ARBA" id="ARBA00023316"/>
    </source>
</evidence>
<dbReference type="Pfam" id="PF00759">
    <property type="entry name" value="Glyco_hydro_9"/>
    <property type="match status" value="1"/>
</dbReference>
<evidence type="ECO:0000256" key="1">
    <source>
        <dbReference type="ARBA" id="ARBA00000966"/>
    </source>
</evidence>
<feature type="signal peptide" evidence="14">
    <location>
        <begin position="1"/>
        <end position="24"/>
    </location>
</feature>
<evidence type="ECO:0000256" key="4">
    <source>
        <dbReference type="ARBA" id="ARBA00022525"/>
    </source>
</evidence>
<dbReference type="InterPro" id="IPR019028">
    <property type="entry name" value="CBM_49"/>
</dbReference>
<dbReference type="PANTHER" id="PTHR22298">
    <property type="entry name" value="ENDO-1,4-BETA-GLUCANASE"/>
    <property type="match status" value="1"/>
</dbReference>
<keyword evidence="9 13" id="KW-0119">Carbohydrate metabolism</keyword>
<evidence type="ECO:0000256" key="14">
    <source>
        <dbReference type="RuleBase" id="RU361166"/>
    </source>
</evidence>
<dbReference type="ExpressionAtlas" id="A0A5S9WK76">
    <property type="expression patterns" value="baseline and differential"/>
</dbReference>
<dbReference type="OrthoDB" id="10257085at2759"/>
<dbReference type="Gene3D" id="1.50.10.10">
    <property type="match status" value="1"/>
</dbReference>
<dbReference type="InterPro" id="IPR008928">
    <property type="entry name" value="6-hairpin_glycosidase_sf"/>
</dbReference>
<evidence type="ECO:0000256" key="7">
    <source>
        <dbReference type="ARBA" id="ARBA00023001"/>
    </source>
</evidence>
<reference evidence="16 17" key="1">
    <citation type="submission" date="2019-12" db="EMBL/GenBank/DDBJ databases">
        <authorList>
            <person name="Jiao W.-B."/>
            <person name="Schneeberger K."/>
        </authorList>
    </citation>
    <scope>NUCLEOTIDE SEQUENCE [LARGE SCALE GENOMIC DNA]</scope>
    <source>
        <strain evidence="17">cv. C24</strain>
    </source>
</reference>
<feature type="active site" evidence="13">
    <location>
        <position position="416"/>
    </location>
</feature>